<evidence type="ECO:0000256" key="1">
    <source>
        <dbReference type="SAM" id="MobiDB-lite"/>
    </source>
</evidence>
<keyword evidence="2" id="KW-1133">Transmembrane helix</keyword>
<evidence type="ECO:0000256" key="2">
    <source>
        <dbReference type="SAM" id="Phobius"/>
    </source>
</evidence>
<dbReference type="Proteomes" id="UP000053477">
    <property type="component" value="Unassembled WGS sequence"/>
</dbReference>
<feature type="transmembrane region" description="Helical" evidence="2">
    <location>
        <begin position="12"/>
        <end position="35"/>
    </location>
</feature>
<dbReference type="EMBL" id="KQ086206">
    <property type="protein sequence ID" value="KLO06452.1"/>
    <property type="molecule type" value="Genomic_DNA"/>
</dbReference>
<keyword evidence="2" id="KW-0472">Membrane</keyword>
<dbReference type="InParanoid" id="A0A0H2R537"/>
<protein>
    <submittedName>
        <fullName evidence="3">Uncharacterized protein</fullName>
    </submittedName>
</protein>
<keyword evidence="4" id="KW-1185">Reference proteome</keyword>
<accession>A0A0H2R537</accession>
<gene>
    <name evidence="3" type="ORF">SCHPADRAFT_689448</name>
</gene>
<sequence>MLRSGARGSRSCFALTSVVVATCTCLFILFILLFLDAIGGHDGDIDQSLRVSAAHVELIEVDIANKSTFSVHLTTKSIELRDTDGDGISNALLIALLVLFCAFLGLVVVVLSCCRCRTSLSEMCSCFHVLCHFDSHSWCRRRRQKDEDHEMKPLTSDIEHGASEVEGSNGQ</sequence>
<feature type="transmembrane region" description="Helical" evidence="2">
    <location>
        <begin position="91"/>
        <end position="113"/>
    </location>
</feature>
<evidence type="ECO:0000313" key="3">
    <source>
        <dbReference type="EMBL" id="KLO06452.1"/>
    </source>
</evidence>
<evidence type="ECO:0000313" key="4">
    <source>
        <dbReference type="Proteomes" id="UP000053477"/>
    </source>
</evidence>
<name>A0A0H2R537_9AGAM</name>
<keyword evidence="2" id="KW-0812">Transmembrane</keyword>
<dbReference type="AlphaFoldDB" id="A0A0H2R537"/>
<feature type="region of interest" description="Disordered" evidence="1">
    <location>
        <begin position="148"/>
        <end position="171"/>
    </location>
</feature>
<proteinExistence type="predicted"/>
<reference evidence="3 4" key="1">
    <citation type="submission" date="2015-04" db="EMBL/GenBank/DDBJ databases">
        <title>Complete genome sequence of Schizopora paradoxa KUC8140, a cosmopolitan wood degrader in East Asia.</title>
        <authorList>
            <consortium name="DOE Joint Genome Institute"/>
            <person name="Min B."/>
            <person name="Park H."/>
            <person name="Jang Y."/>
            <person name="Kim J.-J."/>
            <person name="Kim K.H."/>
            <person name="Pangilinan J."/>
            <person name="Lipzen A."/>
            <person name="Riley R."/>
            <person name="Grigoriev I.V."/>
            <person name="Spatafora J.W."/>
            <person name="Choi I.-G."/>
        </authorList>
    </citation>
    <scope>NUCLEOTIDE SEQUENCE [LARGE SCALE GENOMIC DNA]</scope>
    <source>
        <strain evidence="3 4">KUC8140</strain>
    </source>
</reference>
<feature type="compositionally biased region" description="Basic and acidic residues" evidence="1">
    <location>
        <begin position="148"/>
        <end position="163"/>
    </location>
</feature>
<organism evidence="3 4">
    <name type="scientific">Schizopora paradoxa</name>
    <dbReference type="NCBI Taxonomy" id="27342"/>
    <lineage>
        <taxon>Eukaryota</taxon>
        <taxon>Fungi</taxon>
        <taxon>Dikarya</taxon>
        <taxon>Basidiomycota</taxon>
        <taxon>Agaricomycotina</taxon>
        <taxon>Agaricomycetes</taxon>
        <taxon>Hymenochaetales</taxon>
        <taxon>Schizoporaceae</taxon>
        <taxon>Schizopora</taxon>
    </lineage>
</organism>